<evidence type="ECO:0000313" key="5">
    <source>
        <dbReference type="EMBL" id="MBA9006528.1"/>
    </source>
</evidence>
<dbReference type="EC" id="2.1.1.-" evidence="5"/>
<dbReference type="EMBL" id="JACJII010000001">
    <property type="protein sequence ID" value="MBA9006528.1"/>
    <property type="molecule type" value="Genomic_DNA"/>
</dbReference>
<dbReference type="Proteomes" id="UP000539313">
    <property type="component" value="Unassembled WGS sequence"/>
</dbReference>
<gene>
    <name evidence="5" type="ORF">HNR21_005410</name>
</gene>
<dbReference type="InterPro" id="IPR050882">
    <property type="entry name" value="Prepilin_peptidase/N-MTase"/>
</dbReference>
<feature type="domain" description="Prepilin type IV endopeptidase peptidase" evidence="4">
    <location>
        <begin position="61"/>
        <end position="168"/>
    </location>
</feature>
<dbReference type="Pfam" id="PF01478">
    <property type="entry name" value="Peptidase_A24"/>
    <property type="match status" value="1"/>
</dbReference>
<feature type="transmembrane region" description="Helical" evidence="3">
    <location>
        <begin position="146"/>
        <end position="174"/>
    </location>
</feature>
<dbReference type="GO" id="GO:0032259">
    <property type="term" value="P:methylation"/>
    <property type="evidence" value="ECO:0007669"/>
    <property type="project" value="UniProtKB-KW"/>
</dbReference>
<organism evidence="5 6">
    <name type="scientific">Thermomonospora cellulosilytica</name>
    <dbReference type="NCBI Taxonomy" id="1411118"/>
    <lineage>
        <taxon>Bacteria</taxon>
        <taxon>Bacillati</taxon>
        <taxon>Actinomycetota</taxon>
        <taxon>Actinomycetes</taxon>
        <taxon>Streptosporangiales</taxon>
        <taxon>Thermomonosporaceae</taxon>
        <taxon>Thermomonospora</taxon>
    </lineage>
</organism>
<dbReference type="InterPro" id="IPR014032">
    <property type="entry name" value="Peptidase_A24A_bac"/>
</dbReference>
<dbReference type="PANTHER" id="PTHR30487:SF0">
    <property type="entry name" value="PREPILIN LEADER PEPTIDASE_N-METHYLTRANSFERASE-RELATED"/>
    <property type="match status" value="1"/>
</dbReference>
<dbReference type="RefSeq" id="WP_182707411.1">
    <property type="nucleotide sequence ID" value="NZ_JACJII010000001.1"/>
</dbReference>
<feature type="transmembrane region" description="Helical" evidence="3">
    <location>
        <begin position="186"/>
        <end position="205"/>
    </location>
</feature>
<comment type="similarity">
    <text evidence="1 2">Belongs to the peptidase A24 family.</text>
</comment>
<dbReference type="GO" id="GO:0005886">
    <property type="term" value="C:plasma membrane"/>
    <property type="evidence" value="ECO:0007669"/>
    <property type="project" value="TreeGrafter"/>
</dbReference>
<proteinExistence type="inferred from homology"/>
<evidence type="ECO:0000313" key="6">
    <source>
        <dbReference type="Proteomes" id="UP000539313"/>
    </source>
</evidence>
<evidence type="ECO:0000256" key="3">
    <source>
        <dbReference type="SAM" id="Phobius"/>
    </source>
</evidence>
<dbReference type="InterPro" id="IPR000045">
    <property type="entry name" value="Prepilin_IV_endopep_pep"/>
</dbReference>
<feature type="transmembrane region" description="Helical" evidence="3">
    <location>
        <begin position="79"/>
        <end position="99"/>
    </location>
</feature>
<feature type="transmembrane region" description="Helical" evidence="3">
    <location>
        <begin position="55"/>
        <end position="73"/>
    </location>
</feature>
<dbReference type="AlphaFoldDB" id="A0A7W3N2Z7"/>
<comment type="caution">
    <text evidence="5">The sequence shown here is derived from an EMBL/GenBank/DDBJ whole genome shotgun (WGS) entry which is preliminary data.</text>
</comment>
<dbReference type="GO" id="GO:0006465">
    <property type="term" value="P:signal peptide processing"/>
    <property type="evidence" value="ECO:0007669"/>
    <property type="project" value="TreeGrafter"/>
</dbReference>
<dbReference type="EC" id="3.4.23.43" evidence="5"/>
<feature type="transmembrane region" description="Helical" evidence="3">
    <location>
        <begin position="28"/>
        <end position="48"/>
    </location>
</feature>
<keyword evidence="5" id="KW-0489">Methyltransferase</keyword>
<dbReference type="PANTHER" id="PTHR30487">
    <property type="entry name" value="TYPE 4 PREPILIN-LIKE PROTEINS LEADER PEPTIDE-PROCESSING ENZYME"/>
    <property type="match status" value="1"/>
</dbReference>
<dbReference type="GO" id="GO:0008168">
    <property type="term" value="F:methyltransferase activity"/>
    <property type="evidence" value="ECO:0007669"/>
    <property type="project" value="UniProtKB-KW"/>
</dbReference>
<feature type="transmembrane region" description="Helical" evidence="3">
    <location>
        <begin position="106"/>
        <end position="126"/>
    </location>
</feature>
<evidence type="ECO:0000256" key="2">
    <source>
        <dbReference type="RuleBase" id="RU003793"/>
    </source>
</evidence>
<keyword evidence="3" id="KW-0812">Transmembrane</keyword>
<keyword evidence="3" id="KW-1133">Transmembrane helix</keyword>
<evidence type="ECO:0000256" key="1">
    <source>
        <dbReference type="ARBA" id="ARBA00005801"/>
    </source>
</evidence>
<evidence type="ECO:0000259" key="4">
    <source>
        <dbReference type="Pfam" id="PF01478"/>
    </source>
</evidence>
<keyword evidence="3" id="KW-0472">Membrane</keyword>
<dbReference type="Gene3D" id="1.20.120.1220">
    <property type="match status" value="1"/>
</dbReference>
<keyword evidence="5" id="KW-0808">Transferase</keyword>
<protein>
    <submittedName>
        <fullName evidence="5">Leader peptidase (Prepilin peptidase)/N-methyltransferase</fullName>
        <ecNumber evidence="5">2.1.1.-</ecNumber>
        <ecNumber evidence="5">3.4.23.43</ecNumber>
    </submittedName>
</protein>
<keyword evidence="6" id="KW-1185">Reference proteome</keyword>
<sequence length="207" mass="21393">MAPSTEAAAPPGEDAPRGWRALAPVARWPVPTALLTVAAVALMVWRFGPRPETAAFAYLGAVAVPLAVVDAATRRLPDVLTLPSYPIAAALLGVAAPFAAGGGARYLQAVITMGVLWLLYAVQWFALPGKFGFGDVKLAGVLGLYLGWFGPAVTILGLLAIHVIGALVAVSLLIARRARRGSEIPFGPSMVAGALLVIAWLAPGWPA</sequence>
<dbReference type="PRINTS" id="PR00864">
    <property type="entry name" value="PREPILNPTASE"/>
</dbReference>
<reference evidence="5 6" key="1">
    <citation type="submission" date="2020-08" db="EMBL/GenBank/DDBJ databases">
        <title>Sequencing the genomes of 1000 actinobacteria strains.</title>
        <authorList>
            <person name="Klenk H.-P."/>
        </authorList>
    </citation>
    <scope>NUCLEOTIDE SEQUENCE [LARGE SCALE GENOMIC DNA]</scope>
    <source>
        <strain evidence="5 6">DSM 45823</strain>
    </source>
</reference>
<name>A0A7W3N2Z7_9ACTN</name>
<keyword evidence="5" id="KW-0378">Hydrolase</keyword>
<dbReference type="GO" id="GO:0004190">
    <property type="term" value="F:aspartic-type endopeptidase activity"/>
    <property type="evidence" value="ECO:0007669"/>
    <property type="project" value="UniProtKB-EC"/>
</dbReference>
<accession>A0A7W3N2Z7</accession>